<dbReference type="STRING" id="1280946.HY29_01355"/>
<feature type="domain" description="Cytochrome c" evidence="16">
    <location>
        <begin position="654"/>
        <end position="731"/>
    </location>
</feature>
<dbReference type="InterPro" id="IPR002327">
    <property type="entry name" value="Cyt_c_1A/1B"/>
</dbReference>
<dbReference type="GO" id="GO:0020037">
    <property type="term" value="F:heme binding"/>
    <property type="evidence" value="ECO:0007669"/>
    <property type="project" value="InterPro"/>
</dbReference>
<evidence type="ECO:0000256" key="9">
    <source>
        <dbReference type="ARBA" id="ARBA00023002"/>
    </source>
</evidence>
<dbReference type="InterPro" id="IPR018391">
    <property type="entry name" value="PQQ_b-propeller_rpt"/>
</dbReference>
<keyword evidence="4 14" id="KW-0479">Metal-binding</keyword>
<feature type="binding site" description="axial binding residue" evidence="14">
    <location>
        <position position="671"/>
    </location>
    <ligand>
        <name>heme c</name>
        <dbReference type="ChEBI" id="CHEBI:61717"/>
    </ligand>
    <ligandPart>
        <name>Fe</name>
        <dbReference type="ChEBI" id="CHEBI:18248"/>
    </ligandPart>
</feature>
<evidence type="ECO:0000256" key="7">
    <source>
        <dbReference type="ARBA" id="ARBA00022891"/>
    </source>
</evidence>
<proteinExistence type="inferred from homology"/>
<dbReference type="PROSITE" id="PS51007">
    <property type="entry name" value="CYTC"/>
    <property type="match status" value="2"/>
</dbReference>
<sequence>MPSKHVPHSENVLGLQPRAGAEEESQPMFQITKLIPVLCVLLLISACGAKDAPENAHNTTPEHIHKATLSVDDARLRAADETPGDWLSYGRNYNEDRYSPLDQIGPKNVDQLGLAWTLQLDSTRGIQATPLVVDGIMYFTGPWSVVHAVDARTGAQLWMFDPQVPRAKAMDMCCGVVNRGVALYKGAVFVGTLDGRLISIDAATGDQNWSVMTVPEGGNYSITGAPRIANGKVLIGNGGAEYANVRGFVTAYDAMTGERAWRFYTVPGDPSEPFEQPELQQAAETWNGEWWKHGPGGTAWDAIVYDPEFDQVIIGVGNGSSWDREIRSPGGGDNLFLSSIVAVDAETGAYKWHYQTTPGDTWDYTATQPIILADMEIDSAPRKVLMQAPKNGFFYVLDRTNGALISAAPYTYMNWASGIDAAGRPIETSGARYQDGRTHWITPSSHGGHNWFPMSYNHETGLVYIPGVIQASPYGTNGDAPNYTNGVLRGNEFVVSVPFRAWNEQVIDPNAPPPGVSSGELIAYDPVRQERVWSIPQPSRYNGGLLSTTTGLLMQGDAEGFFRIRDVNTGDLLWEFDVNSGVISAPVTYLVDGEQYITIIAEWGGGQGQTFRLTDALYPGAVYTFKLGGTAEPLPKRPSDRRELTTLTTDASPYEIGWGYTNYFQNCVGCHSFPGGNGGAIPNLARSDNSIFDNYQSIIREGAFAERGMPLHAHLSKRDVEDIRKYVLFVAQSLQKGESSSKINKTLAEYQKLAWKEGPPEVVEAKVPTEPASPGGPTTGDPAAGKRAAAICASCHTFAQGGANLAGPNLWGVAGRDIASAEGVTYSDALSGIAGTWTPEALDAFLADPQAFAPGSAMMIALPRNQQRADVVAYLQTLTSE</sequence>
<reference evidence="17 18" key="1">
    <citation type="journal article" date="2014" name="Antonie Van Leeuwenhoek">
        <title>Hyphomonas beringensis sp. nov. and Hyphomonas chukchiensis sp. nov., isolated from surface seawater of the Bering Sea and Chukchi Sea.</title>
        <authorList>
            <person name="Li C."/>
            <person name="Lai Q."/>
            <person name="Li G."/>
            <person name="Dong C."/>
            <person name="Wang J."/>
            <person name="Liao Y."/>
            <person name="Shao Z."/>
        </authorList>
    </citation>
    <scope>NUCLEOTIDE SEQUENCE [LARGE SCALE GENOMIC DNA]</scope>
    <source>
        <strain evidence="17 18">25B14_1</strain>
    </source>
</reference>
<keyword evidence="8" id="KW-0249">Electron transport</keyword>
<evidence type="ECO:0000256" key="4">
    <source>
        <dbReference type="ARBA" id="ARBA00022723"/>
    </source>
</evidence>
<protein>
    <recommendedName>
        <fullName evidence="16">Cytochrome c domain-containing protein</fullName>
    </recommendedName>
</protein>
<evidence type="ECO:0000256" key="10">
    <source>
        <dbReference type="ARBA" id="ARBA00023004"/>
    </source>
</evidence>
<organism evidence="17 18">
    <name type="scientific">Hyphomonas beringensis</name>
    <dbReference type="NCBI Taxonomy" id="1280946"/>
    <lineage>
        <taxon>Bacteria</taxon>
        <taxon>Pseudomonadati</taxon>
        <taxon>Pseudomonadota</taxon>
        <taxon>Alphaproteobacteria</taxon>
        <taxon>Hyphomonadales</taxon>
        <taxon>Hyphomonadaceae</taxon>
        <taxon>Hyphomonas</taxon>
    </lineage>
</organism>
<dbReference type="GO" id="GO:0016614">
    <property type="term" value="F:oxidoreductase activity, acting on CH-OH group of donors"/>
    <property type="evidence" value="ECO:0007669"/>
    <property type="project" value="InterPro"/>
</dbReference>
<dbReference type="Pfam" id="PF01011">
    <property type="entry name" value="PQQ"/>
    <property type="match status" value="2"/>
</dbReference>
<dbReference type="EMBL" id="AWFF01000001">
    <property type="protein sequence ID" value="KCZ57404.1"/>
    <property type="molecule type" value="Genomic_DNA"/>
</dbReference>
<feature type="active site" description="Proton acceptor" evidence="12">
    <location>
        <position position="363"/>
    </location>
</feature>
<dbReference type="SMART" id="SM00564">
    <property type="entry name" value="PQQ"/>
    <property type="match status" value="5"/>
</dbReference>
<evidence type="ECO:0000256" key="2">
    <source>
        <dbReference type="ARBA" id="ARBA00022448"/>
    </source>
</evidence>
<dbReference type="GO" id="GO:0009055">
    <property type="term" value="F:electron transfer activity"/>
    <property type="evidence" value="ECO:0007669"/>
    <property type="project" value="InterPro"/>
</dbReference>
<accession>A0A062ULD7</accession>
<dbReference type="PRINTS" id="PR00604">
    <property type="entry name" value="CYTCHRMECIAB"/>
</dbReference>
<dbReference type="SUPFAM" id="SSF46626">
    <property type="entry name" value="Cytochrome c"/>
    <property type="match status" value="2"/>
</dbReference>
<evidence type="ECO:0000256" key="3">
    <source>
        <dbReference type="ARBA" id="ARBA00022617"/>
    </source>
</evidence>
<feature type="binding site" evidence="14">
    <location>
        <position position="241"/>
    </location>
    <ligand>
        <name>Ca(2+)</name>
        <dbReference type="ChEBI" id="CHEBI:29108"/>
    </ligand>
</feature>
<feature type="binding site" evidence="13">
    <location>
        <position position="179"/>
    </location>
    <ligand>
        <name>pyrroloquinoline quinone</name>
        <dbReference type="ChEBI" id="CHEBI:58442"/>
    </ligand>
</feature>
<feature type="binding site" evidence="14">
    <location>
        <position position="363"/>
    </location>
    <ligand>
        <name>Ca(2+)</name>
        <dbReference type="ChEBI" id="CHEBI:29108"/>
    </ligand>
</feature>
<keyword evidence="9" id="KW-0560">Oxidoreductase</keyword>
<dbReference type="GO" id="GO:0005509">
    <property type="term" value="F:calcium ion binding"/>
    <property type="evidence" value="ECO:0007669"/>
    <property type="project" value="InterPro"/>
</dbReference>
<keyword evidence="10 14" id="KW-0408">Iron</keyword>
<comment type="cofactor">
    <cofactor evidence="13">
        <name>pyrroloquinoline quinone</name>
        <dbReference type="ChEBI" id="CHEBI:58442"/>
    </cofactor>
    <text evidence="13">Binds 1 PQQ group per subunit.</text>
</comment>
<evidence type="ECO:0000256" key="8">
    <source>
        <dbReference type="ARBA" id="ARBA00022982"/>
    </source>
</evidence>
<keyword evidence="5" id="KW-0732">Signal</keyword>
<feature type="disulfide bond" evidence="15">
    <location>
        <begin position="173"/>
        <end position="174"/>
    </location>
</feature>
<comment type="cofactor">
    <cofactor evidence="14">
        <name>Ca(2+)</name>
        <dbReference type="ChEBI" id="CHEBI:29108"/>
    </cofactor>
    <text evidence="14">Binds 1 Ca(2+) ion per subunit.</text>
</comment>
<feature type="binding site" evidence="14">
    <location>
        <position position="318"/>
    </location>
    <ligand>
        <name>Ca(2+)</name>
        <dbReference type="ChEBI" id="CHEBI:29108"/>
    </ligand>
</feature>
<keyword evidence="2" id="KW-0813">Transport</keyword>
<name>A0A062ULD7_9PROT</name>
<keyword evidence="7 13" id="KW-0634">PQQ</keyword>
<feature type="binding site" evidence="13">
    <location>
        <begin position="450"/>
        <end position="451"/>
    </location>
    <ligand>
        <name>pyrroloquinoline quinone</name>
        <dbReference type="ChEBI" id="CHEBI:58442"/>
    </ligand>
</feature>
<keyword evidence="3 13" id="KW-0349">Heme</keyword>
<evidence type="ECO:0000256" key="1">
    <source>
        <dbReference type="ARBA" id="ARBA00008156"/>
    </source>
</evidence>
<dbReference type="InterPro" id="IPR009056">
    <property type="entry name" value="Cyt_c-like_dom"/>
</dbReference>
<gene>
    <name evidence="17" type="ORF">HY29_01355</name>
</gene>
<dbReference type="eggNOG" id="COG3474">
    <property type="taxonomic scope" value="Bacteria"/>
</dbReference>
<dbReference type="InterPro" id="IPR017512">
    <property type="entry name" value="PQQ_MeOH/EtOH_DH"/>
</dbReference>
<keyword evidence="18" id="KW-1185">Reference proteome</keyword>
<dbReference type="PATRIC" id="fig|1280946.3.peg.260"/>
<feature type="binding site" evidence="13">
    <location>
        <position position="298"/>
    </location>
    <ligand>
        <name>pyrroloquinoline quinone</name>
        <dbReference type="ChEBI" id="CHEBI:58442"/>
    </ligand>
</feature>
<feature type="binding site" description="covalent" evidence="13">
    <location>
        <position position="667"/>
    </location>
    <ligand>
        <name>heme c</name>
        <dbReference type="ChEBI" id="CHEBI:61717"/>
    </ligand>
</feature>
<evidence type="ECO:0000256" key="12">
    <source>
        <dbReference type="PIRSR" id="PIRSR617512-1"/>
    </source>
</evidence>
<comment type="caution">
    <text evidence="17">The sequence shown here is derived from an EMBL/GenBank/DDBJ whole genome shotgun (WGS) entry which is preliminary data.</text>
</comment>
<dbReference type="SUPFAM" id="SSF50998">
    <property type="entry name" value="Quinoprotein alcohol dehydrogenase-like"/>
    <property type="match status" value="1"/>
</dbReference>
<dbReference type="GO" id="GO:0016020">
    <property type="term" value="C:membrane"/>
    <property type="evidence" value="ECO:0007669"/>
    <property type="project" value="InterPro"/>
</dbReference>
<feature type="binding site" description="covalent" evidence="13">
    <location>
        <position position="670"/>
    </location>
    <ligand>
        <name>heme c</name>
        <dbReference type="ChEBI" id="CHEBI:61717"/>
    </ligand>
</feature>
<comment type="cofactor">
    <cofactor evidence="13">
        <name>heme c</name>
        <dbReference type="ChEBI" id="CHEBI:61717"/>
    </cofactor>
    <text evidence="13">Binds 1 heme c group per subunit.</text>
</comment>
<evidence type="ECO:0000256" key="14">
    <source>
        <dbReference type="PIRSR" id="PIRSR617512-3"/>
    </source>
</evidence>
<dbReference type="CDD" id="cd10279">
    <property type="entry name" value="PQQ_ADH_II"/>
    <property type="match status" value="1"/>
</dbReference>
<keyword evidence="6 14" id="KW-0106">Calcium</keyword>
<dbReference type="NCBIfam" id="TIGR03075">
    <property type="entry name" value="PQQ_enz_alc_DH"/>
    <property type="match status" value="1"/>
</dbReference>
<dbReference type="InterPro" id="IPR011047">
    <property type="entry name" value="Quinoprotein_ADH-like_sf"/>
</dbReference>
<dbReference type="InterPro" id="IPR036909">
    <property type="entry name" value="Cyt_c-like_dom_sf"/>
</dbReference>
<dbReference type="eggNOG" id="COG4993">
    <property type="taxonomic scope" value="Bacteria"/>
</dbReference>
<evidence type="ECO:0000256" key="5">
    <source>
        <dbReference type="ARBA" id="ARBA00022729"/>
    </source>
</evidence>
<dbReference type="PANTHER" id="PTHR32303">
    <property type="entry name" value="QUINOPROTEIN ALCOHOL DEHYDROGENASE (CYTOCHROME C)"/>
    <property type="match status" value="1"/>
</dbReference>
<dbReference type="Pfam" id="PF13442">
    <property type="entry name" value="Cytochrome_CBB3"/>
    <property type="match status" value="1"/>
</dbReference>
<evidence type="ECO:0000256" key="15">
    <source>
        <dbReference type="PIRSR" id="PIRSR617512-4"/>
    </source>
</evidence>
<evidence type="ECO:0000313" key="18">
    <source>
        <dbReference type="Proteomes" id="UP000027037"/>
    </source>
</evidence>
<dbReference type="AlphaFoldDB" id="A0A062ULD7"/>
<feature type="domain" description="Cytochrome c" evidence="16">
    <location>
        <begin position="780"/>
        <end position="879"/>
    </location>
</feature>
<feature type="binding site" evidence="13">
    <location>
        <begin position="239"/>
        <end position="240"/>
    </location>
    <ligand>
        <name>pyrroloquinoline quinone</name>
        <dbReference type="ChEBI" id="CHEBI:58442"/>
    </ligand>
</feature>
<keyword evidence="11 15" id="KW-1015">Disulfide bond</keyword>
<feature type="binding site" description="axial binding residue" evidence="14">
    <location>
        <position position="709"/>
    </location>
    <ligand>
        <name>heme c</name>
        <dbReference type="ChEBI" id="CHEBI:61717"/>
    </ligand>
    <ligandPart>
        <name>Fe</name>
        <dbReference type="ChEBI" id="CHEBI:18248"/>
    </ligandPart>
</feature>
<evidence type="ECO:0000313" key="17">
    <source>
        <dbReference type="EMBL" id="KCZ57404.1"/>
    </source>
</evidence>
<evidence type="ECO:0000259" key="16">
    <source>
        <dbReference type="PROSITE" id="PS51007"/>
    </source>
</evidence>
<evidence type="ECO:0000256" key="11">
    <source>
        <dbReference type="ARBA" id="ARBA00023157"/>
    </source>
</evidence>
<feature type="binding site" evidence="13">
    <location>
        <position position="390"/>
    </location>
    <ligand>
        <name>pyrroloquinoline quinone</name>
        <dbReference type="ChEBI" id="CHEBI:58442"/>
    </ligand>
</feature>
<dbReference type="Gene3D" id="2.140.10.10">
    <property type="entry name" value="Quinoprotein alcohol dehydrogenase-like superfamily"/>
    <property type="match status" value="1"/>
</dbReference>
<evidence type="ECO:0000256" key="6">
    <source>
        <dbReference type="ARBA" id="ARBA00022837"/>
    </source>
</evidence>
<dbReference type="Proteomes" id="UP000027037">
    <property type="component" value="Unassembled WGS sequence"/>
</dbReference>
<comment type="similarity">
    <text evidence="1">Belongs to the bacterial PQQ dehydrogenase family.</text>
</comment>
<dbReference type="Gene3D" id="1.10.760.10">
    <property type="entry name" value="Cytochrome c-like domain"/>
    <property type="match status" value="2"/>
</dbReference>
<dbReference type="Pfam" id="PF00034">
    <property type="entry name" value="Cytochrom_C"/>
    <property type="match status" value="1"/>
</dbReference>
<evidence type="ECO:0000256" key="13">
    <source>
        <dbReference type="PIRSR" id="PIRSR617512-2"/>
    </source>
</evidence>
<dbReference type="InterPro" id="IPR002372">
    <property type="entry name" value="PQQ_rpt_dom"/>
</dbReference>
<feature type="binding site" evidence="13">
    <location>
        <position position="223"/>
    </location>
    <ligand>
        <name>pyrroloquinoline quinone</name>
        <dbReference type="ChEBI" id="CHEBI:58442"/>
    </ligand>
</feature>